<dbReference type="SUPFAM" id="SSF54909">
    <property type="entry name" value="Dimeric alpha+beta barrel"/>
    <property type="match status" value="2"/>
</dbReference>
<evidence type="ECO:0000313" key="3">
    <source>
        <dbReference type="Proteomes" id="UP000295818"/>
    </source>
</evidence>
<dbReference type="InterPro" id="IPR011008">
    <property type="entry name" value="Dimeric_a/b-barrel"/>
</dbReference>
<feature type="domain" description="Muconolactone isomerase" evidence="1">
    <location>
        <begin position="104"/>
        <end position="195"/>
    </location>
</feature>
<keyword evidence="3" id="KW-1185">Reference proteome</keyword>
<dbReference type="Proteomes" id="UP000295818">
    <property type="component" value="Unassembled WGS sequence"/>
</dbReference>
<dbReference type="Gene3D" id="3.30.70.1060">
    <property type="entry name" value="Dimeric alpha+beta barrel"/>
    <property type="match status" value="2"/>
</dbReference>
<sequence>MEYLVTMTTQVPDGTAEEVVEEIRRREAARSSELAGQGHLLRLWRPPLQPGEWRTLGLFAAADEVELEAVLASMPLRVWRSDQVVPLGAHPNDAGLSYEAHAKEFLTTFEVTVPDGVSEQEVADIQAREAERTRDLAEQGHLVRLWMLPPTPGSWRALGLWRANDGEELQVMLKSLPMGVWMRTETTPLTEHPSDPANSQV</sequence>
<proteinExistence type="predicted"/>
<evidence type="ECO:0000259" key="1">
    <source>
        <dbReference type="Pfam" id="PF02426"/>
    </source>
</evidence>
<dbReference type="InterPro" id="IPR026029">
    <property type="entry name" value="MLI_dom"/>
</dbReference>
<reference evidence="2 3" key="1">
    <citation type="journal article" date="2015" name="Stand. Genomic Sci.">
        <title>Genomic Encyclopedia of Bacterial and Archaeal Type Strains, Phase III: the genomes of soil and plant-associated and newly described type strains.</title>
        <authorList>
            <person name="Whitman W.B."/>
            <person name="Woyke T."/>
            <person name="Klenk H.P."/>
            <person name="Zhou Y."/>
            <person name="Lilburn T.G."/>
            <person name="Beck B.J."/>
            <person name="De Vos P."/>
            <person name="Vandamme P."/>
            <person name="Eisen J.A."/>
            <person name="Garrity G."/>
            <person name="Hugenholtz P."/>
            <person name="Kyrpides N.C."/>
        </authorList>
    </citation>
    <scope>NUCLEOTIDE SEQUENCE [LARGE SCALE GENOMIC DNA]</scope>
    <source>
        <strain evidence="2 3">VKM Ac-2538</strain>
    </source>
</reference>
<comment type="caution">
    <text evidence="2">The sequence shown here is derived from an EMBL/GenBank/DDBJ whole genome shotgun (WGS) entry which is preliminary data.</text>
</comment>
<name>A0ABY2BC33_9ACTN</name>
<dbReference type="RefSeq" id="WP_132195545.1">
    <property type="nucleotide sequence ID" value="NZ_SLWM01000027.1"/>
</dbReference>
<dbReference type="Pfam" id="PF02426">
    <property type="entry name" value="MIase"/>
    <property type="match status" value="2"/>
</dbReference>
<evidence type="ECO:0000313" key="2">
    <source>
        <dbReference type="EMBL" id="TCO12194.1"/>
    </source>
</evidence>
<organism evidence="2 3">
    <name type="scientific">Kribbella orskensis</name>
    <dbReference type="NCBI Taxonomy" id="2512216"/>
    <lineage>
        <taxon>Bacteria</taxon>
        <taxon>Bacillati</taxon>
        <taxon>Actinomycetota</taxon>
        <taxon>Actinomycetes</taxon>
        <taxon>Propionibacteriales</taxon>
        <taxon>Kribbellaceae</taxon>
        <taxon>Kribbella</taxon>
    </lineage>
</organism>
<protein>
    <submittedName>
        <fullName evidence="2">Muconolactone delta-isomerase</fullName>
    </submittedName>
</protein>
<accession>A0ABY2BC33</accession>
<gene>
    <name evidence="2" type="ORF">EV644_12785</name>
</gene>
<dbReference type="EMBL" id="SLWM01000027">
    <property type="protein sequence ID" value="TCO12194.1"/>
    <property type="molecule type" value="Genomic_DNA"/>
</dbReference>
<feature type="domain" description="Muconolactone isomerase" evidence="1">
    <location>
        <begin position="1"/>
        <end position="93"/>
    </location>
</feature>